<dbReference type="Pfam" id="PF00083">
    <property type="entry name" value="Sugar_tr"/>
    <property type="match status" value="1"/>
</dbReference>
<dbReference type="PANTHER" id="PTHR24064">
    <property type="entry name" value="SOLUTE CARRIER FAMILY 22 MEMBER"/>
    <property type="match status" value="1"/>
</dbReference>
<dbReference type="Gene3D" id="1.20.1250.20">
    <property type="entry name" value="MFS general substrate transporter like domains"/>
    <property type="match status" value="1"/>
</dbReference>
<keyword evidence="3 5" id="KW-1133">Transmembrane helix</keyword>
<sequence length="85" mass="9749">MMWSIGVITLAAHGYLSYNWRHLQFAISLPTVLLIFTYPWIPDSPTWMIAKGRMDKEKKNVDEIAAFNGTKHGNLDIKFSPPTKK</sequence>
<comment type="subcellular location">
    <subcellularLocation>
        <location evidence="1">Membrane</location>
        <topology evidence="1">Multi-pass membrane protein</topology>
    </subcellularLocation>
</comment>
<organism evidence="6 7">
    <name type="scientific">Diploptera punctata</name>
    <name type="common">Pacific beetle cockroach</name>
    <dbReference type="NCBI Taxonomy" id="6984"/>
    <lineage>
        <taxon>Eukaryota</taxon>
        <taxon>Metazoa</taxon>
        <taxon>Ecdysozoa</taxon>
        <taxon>Arthropoda</taxon>
        <taxon>Hexapoda</taxon>
        <taxon>Insecta</taxon>
        <taxon>Pterygota</taxon>
        <taxon>Neoptera</taxon>
        <taxon>Polyneoptera</taxon>
        <taxon>Dictyoptera</taxon>
        <taxon>Blattodea</taxon>
        <taxon>Blaberoidea</taxon>
        <taxon>Blaberidae</taxon>
        <taxon>Diplopterinae</taxon>
        <taxon>Diploptera</taxon>
    </lineage>
</organism>
<dbReference type="InterPro" id="IPR036259">
    <property type="entry name" value="MFS_trans_sf"/>
</dbReference>
<keyword evidence="7" id="KW-1185">Reference proteome</keyword>
<evidence type="ECO:0000313" key="7">
    <source>
        <dbReference type="Proteomes" id="UP001233999"/>
    </source>
</evidence>
<dbReference type="GO" id="GO:0016020">
    <property type="term" value="C:membrane"/>
    <property type="evidence" value="ECO:0007669"/>
    <property type="project" value="UniProtKB-SubCell"/>
</dbReference>
<protein>
    <submittedName>
        <fullName evidence="6">Uncharacterized protein</fullName>
    </submittedName>
</protein>
<dbReference type="GO" id="GO:0022857">
    <property type="term" value="F:transmembrane transporter activity"/>
    <property type="evidence" value="ECO:0007669"/>
    <property type="project" value="InterPro"/>
</dbReference>
<evidence type="ECO:0000313" key="6">
    <source>
        <dbReference type="EMBL" id="KAJ9583175.1"/>
    </source>
</evidence>
<evidence type="ECO:0000256" key="5">
    <source>
        <dbReference type="SAM" id="Phobius"/>
    </source>
</evidence>
<dbReference type="InterPro" id="IPR005828">
    <property type="entry name" value="MFS_sugar_transport-like"/>
</dbReference>
<dbReference type="SUPFAM" id="SSF103473">
    <property type="entry name" value="MFS general substrate transporter"/>
    <property type="match status" value="1"/>
</dbReference>
<gene>
    <name evidence="6" type="ORF">L9F63_022475</name>
</gene>
<dbReference type="EMBL" id="JASPKZ010007648">
    <property type="protein sequence ID" value="KAJ9583175.1"/>
    <property type="molecule type" value="Genomic_DNA"/>
</dbReference>
<evidence type="ECO:0000256" key="1">
    <source>
        <dbReference type="ARBA" id="ARBA00004141"/>
    </source>
</evidence>
<feature type="transmembrane region" description="Helical" evidence="5">
    <location>
        <begin position="24"/>
        <end position="41"/>
    </location>
</feature>
<keyword evidence="2 5" id="KW-0812">Transmembrane</keyword>
<keyword evidence="4 5" id="KW-0472">Membrane</keyword>
<comment type="caution">
    <text evidence="6">The sequence shown here is derived from an EMBL/GenBank/DDBJ whole genome shotgun (WGS) entry which is preliminary data.</text>
</comment>
<evidence type="ECO:0000256" key="4">
    <source>
        <dbReference type="ARBA" id="ARBA00023136"/>
    </source>
</evidence>
<dbReference type="Proteomes" id="UP001233999">
    <property type="component" value="Unassembled WGS sequence"/>
</dbReference>
<accession>A0AAD7ZM41</accession>
<evidence type="ECO:0000256" key="2">
    <source>
        <dbReference type="ARBA" id="ARBA00022692"/>
    </source>
</evidence>
<reference evidence="6" key="1">
    <citation type="journal article" date="2023" name="IScience">
        <title>Live-bearing cockroach genome reveals convergent evolutionary mechanisms linked to viviparity in insects and beyond.</title>
        <authorList>
            <person name="Fouks B."/>
            <person name="Harrison M.C."/>
            <person name="Mikhailova A.A."/>
            <person name="Marchal E."/>
            <person name="English S."/>
            <person name="Carruthers M."/>
            <person name="Jennings E.C."/>
            <person name="Chiamaka E.L."/>
            <person name="Frigard R.A."/>
            <person name="Pippel M."/>
            <person name="Attardo G.M."/>
            <person name="Benoit J.B."/>
            <person name="Bornberg-Bauer E."/>
            <person name="Tobe S.S."/>
        </authorList>
    </citation>
    <scope>NUCLEOTIDE SEQUENCE</scope>
    <source>
        <strain evidence="6">Stay&amp;Tobe</strain>
    </source>
</reference>
<dbReference type="AlphaFoldDB" id="A0AAD7ZM41"/>
<reference evidence="6" key="2">
    <citation type="submission" date="2023-05" db="EMBL/GenBank/DDBJ databases">
        <authorList>
            <person name="Fouks B."/>
        </authorList>
    </citation>
    <scope>NUCLEOTIDE SEQUENCE</scope>
    <source>
        <strain evidence="6">Stay&amp;Tobe</strain>
        <tissue evidence="6">Testes</tissue>
    </source>
</reference>
<proteinExistence type="predicted"/>
<name>A0AAD7ZM41_DIPPU</name>
<evidence type="ECO:0000256" key="3">
    <source>
        <dbReference type="ARBA" id="ARBA00022989"/>
    </source>
</evidence>